<protein>
    <submittedName>
        <fullName evidence="3">Alpha/beta hydrolase</fullName>
    </submittedName>
</protein>
<accession>A0ABN2FPM6</accession>
<proteinExistence type="predicted"/>
<sequence length="231" mass="25100">MALTDSLPSVTIRPADGPVRAVVLILHGGQVTSLAPTRPSQLSAVRMIPFAAALERAGERIDVWTLRYRHRGWNGAQASPVADARWALDEVRRRHGSVPIALVGHSMGGRTALRVADDPDVRGVVALAPWLPSGEPVEAIRGRRLLIAHGTRDCWTDLGGSLAYARRAESLAAEVRHVSIRGVGHPMLRRMSLWHGLTTLHTIETLADRTADDAATNAPEKTRTERAQLLI</sequence>
<evidence type="ECO:0000313" key="3">
    <source>
        <dbReference type="EMBL" id="GAA1654998.1"/>
    </source>
</evidence>
<keyword evidence="3" id="KW-0378">Hydrolase</keyword>
<evidence type="ECO:0000256" key="1">
    <source>
        <dbReference type="SAM" id="MobiDB-lite"/>
    </source>
</evidence>
<dbReference type="SUPFAM" id="SSF53474">
    <property type="entry name" value="alpha/beta-Hydrolases"/>
    <property type="match status" value="1"/>
</dbReference>
<feature type="compositionally biased region" description="Basic and acidic residues" evidence="1">
    <location>
        <begin position="220"/>
        <end position="231"/>
    </location>
</feature>
<dbReference type="InterPro" id="IPR029058">
    <property type="entry name" value="AB_hydrolase_fold"/>
</dbReference>
<name>A0ABN2FPM6_9ACTN</name>
<feature type="region of interest" description="Disordered" evidence="1">
    <location>
        <begin position="211"/>
        <end position="231"/>
    </location>
</feature>
<gene>
    <name evidence="3" type="ORF">GCM10009765_00150</name>
</gene>
<dbReference type="Proteomes" id="UP001500618">
    <property type="component" value="Unassembled WGS sequence"/>
</dbReference>
<reference evidence="3 4" key="1">
    <citation type="journal article" date="2019" name="Int. J. Syst. Evol. Microbiol.">
        <title>The Global Catalogue of Microorganisms (GCM) 10K type strain sequencing project: providing services to taxonomists for standard genome sequencing and annotation.</title>
        <authorList>
            <consortium name="The Broad Institute Genomics Platform"/>
            <consortium name="The Broad Institute Genome Sequencing Center for Infectious Disease"/>
            <person name="Wu L."/>
            <person name="Ma J."/>
        </authorList>
    </citation>
    <scope>NUCLEOTIDE SEQUENCE [LARGE SCALE GENOMIC DNA]</scope>
    <source>
        <strain evidence="3 4">JCM 14718</strain>
    </source>
</reference>
<dbReference type="EMBL" id="BAAANY010000001">
    <property type="protein sequence ID" value="GAA1654998.1"/>
    <property type="molecule type" value="Genomic_DNA"/>
</dbReference>
<comment type="caution">
    <text evidence="3">The sequence shown here is derived from an EMBL/GenBank/DDBJ whole genome shotgun (WGS) entry which is preliminary data.</text>
</comment>
<organism evidence="3 4">
    <name type="scientific">Fodinicola feengrottensis</name>
    <dbReference type="NCBI Taxonomy" id="435914"/>
    <lineage>
        <taxon>Bacteria</taxon>
        <taxon>Bacillati</taxon>
        <taxon>Actinomycetota</taxon>
        <taxon>Actinomycetes</taxon>
        <taxon>Mycobacteriales</taxon>
        <taxon>Fodinicola</taxon>
    </lineage>
</organism>
<dbReference type="Pfam" id="PF12146">
    <property type="entry name" value="Hydrolase_4"/>
    <property type="match status" value="1"/>
</dbReference>
<evidence type="ECO:0000313" key="4">
    <source>
        <dbReference type="Proteomes" id="UP001500618"/>
    </source>
</evidence>
<dbReference type="GO" id="GO:0016787">
    <property type="term" value="F:hydrolase activity"/>
    <property type="evidence" value="ECO:0007669"/>
    <property type="project" value="UniProtKB-KW"/>
</dbReference>
<dbReference type="Gene3D" id="3.40.50.1820">
    <property type="entry name" value="alpha/beta hydrolase"/>
    <property type="match status" value="1"/>
</dbReference>
<feature type="domain" description="Serine aminopeptidase S33" evidence="2">
    <location>
        <begin position="71"/>
        <end position="135"/>
    </location>
</feature>
<dbReference type="InterPro" id="IPR022742">
    <property type="entry name" value="Hydrolase_4"/>
</dbReference>
<evidence type="ECO:0000259" key="2">
    <source>
        <dbReference type="Pfam" id="PF12146"/>
    </source>
</evidence>
<keyword evidence="4" id="KW-1185">Reference proteome</keyword>